<keyword evidence="2" id="KW-0378">Hydrolase</keyword>
<dbReference type="AlphaFoldDB" id="A0A8H3W8H4"/>
<reference evidence="2 3" key="1">
    <citation type="submission" date="2019-12" db="EMBL/GenBank/DDBJ databases">
        <title>A genome sequence resource for the geographically widespread anthracnose pathogen Colletotrichum asianum.</title>
        <authorList>
            <person name="Meng Y."/>
        </authorList>
    </citation>
    <scope>NUCLEOTIDE SEQUENCE [LARGE SCALE GENOMIC DNA]</scope>
    <source>
        <strain evidence="2 3">ICMP 18580</strain>
    </source>
</reference>
<dbReference type="OrthoDB" id="2498029at2759"/>
<dbReference type="Gene3D" id="1.10.10.800">
    <property type="match status" value="1"/>
</dbReference>
<keyword evidence="3" id="KW-1185">Reference proteome</keyword>
<dbReference type="EMBL" id="WOWK01000075">
    <property type="protein sequence ID" value="KAF0321096.1"/>
    <property type="molecule type" value="Genomic_DNA"/>
</dbReference>
<organism evidence="2 3">
    <name type="scientific">Colletotrichum asianum</name>
    <dbReference type="NCBI Taxonomy" id="702518"/>
    <lineage>
        <taxon>Eukaryota</taxon>
        <taxon>Fungi</taxon>
        <taxon>Dikarya</taxon>
        <taxon>Ascomycota</taxon>
        <taxon>Pezizomycotina</taxon>
        <taxon>Sordariomycetes</taxon>
        <taxon>Hypocreomycetidae</taxon>
        <taxon>Glomerellales</taxon>
        <taxon>Glomerellaceae</taxon>
        <taxon>Colletotrichum</taxon>
        <taxon>Colletotrichum gloeosporioides species complex</taxon>
    </lineage>
</organism>
<dbReference type="Gene3D" id="3.40.50.1820">
    <property type="entry name" value="alpha/beta hydrolase"/>
    <property type="match status" value="1"/>
</dbReference>
<dbReference type="InterPro" id="IPR051411">
    <property type="entry name" value="Polyketide_trans_af380"/>
</dbReference>
<gene>
    <name evidence="2" type="ORF">GQ607_011703</name>
</gene>
<protein>
    <submittedName>
        <fullName evidence="2">Dienelactone hydrolase</fullName>
    </submittedName>
</protein>
<comment type="similarity">
    <text evidence="1">Belongs to the polyketide transferase af380 family.</text>
</comment>
<comment type="caution">
    <text evidence="2">The sequence shown here is derived from an EMBL/GenBank/DDBJ whole genome shotgun (WGS) entry which is preliminary data.</text>
</comment>
<proteinExistence type="inferred from homology"/>
<dbReference type="PANTHER" id="PTHR47751">
    <property type="entry name" value="SUPERFAMILY HYDROLASE, PUTATIVE (AFU_ORTHOLOGUE AFUA_2G16580)-RELATED"/>
    <property type="match status" value="1"/>
</dbReference>
<dbReference type="GO" id="GO:0016787">
    <property type="term" value="F:hydrolase activity"/>
    <property type="evidence" value="ECO:0007669"/>
    <property type="project" value="UniProtKB-KW"/>
</dbReference>
<dbReference type="PANTHER" id="PTHR47751:SF1">
    <property type="entry name" value="SUPERFAMILY HYDROLASE, PUTATIVE (AFU_ORTHOLOGUE AFUA_2G16580)-RELATED"/>
    <property type="match status" value="1"/>
</dbReference>
<evidence type="ECO:0000256" key="1">
    <source>
        <dbReference type="ARBA" id="ARBA00029464"/>
    </source>
</evidence>
<sequence>MATSRQVTYDSRGLKIFANLFFPPVSAPDRKNAAIVVGHQGTGVKEQASGLYAKTLASEGFITLAFDAAYQGESEGLPRGLEDPAQRVEDIKFAVTYLSTLGNDVVNPSRIGCVGVCASAGYGISAAATDQRIQAVAGVSTMCFGTSTREGMKDPATGQIDAVKLSQGLEQAAKARIDEMEGKASVTHNILDVFSHPREDIRAYYNDLRWSNPRCTNEMVTRSMELLVTFDSFQYVEWISPRPLLLVAGNEAMTFPYSQQTLQRAKEPKELFVIGRAGHVELYQDVSKSGPKLVDFFARALCM</sequence>
<accession>A0A8H3W8H4</accession>
<name>A0A8H3W8H4_9PEZI</name>
<evidence type="ECO:0000313" key="3">
    <source>
        <dbReference type="Proteomes" id="UP000434172"/>
    </source>
</evidence>
<dbReference type="InterPro" id="IPR029058">
    <property type="entry name" value="AB_hydrolase_fold"/>
</dbReference>
<evidence type="ECO:0000313" key="2">
    <source>
        <dbReference type="EMBL" id="KAF0321096.1"/>
    </source>
</evidence>
<dbReference type="SUPFAM" id="SSF53474">
    <property type="entry name" value="alpha/beta-Hydrolases"/>
    <property type="match status" value="1"/>
</dbReference>
<dbReference type="Proteomes" id="UP000434172">
    <property type="component" value="Unassembled WGS sequence"/>
</dbReference>